<dbReference type="PRINTS" id="PR00169">
    <property type="entry name" value="KCHANNEL"/>
</dbReference>
<feature type="transmembrane region" description="Helical" evidence="11">
    <location>
        <begin position="105"/>
        <end position="124"/>
    </location>
</feature>
<evidence type="ECO:0000256" key="2">
    <source>
        <dbReference type="ARBA" id="ARBA00022448"/>
    </source>
</evidence>
<dbReference type="GO" id="GO:0045211">
    <property type="term" value="C:postsynaptic membrane"/>
    <property type="evidence" value="ECO:0007669"/>
    <property type="project" value="TreeGrafter"/>
</dbReference>
<dbReference type="Gene3D" id="1.10.287.70">
    <property type="match status" value="1"/>
</dbReference>
<dbReference type="InterPro" id="IPR028325">
    <property type="entry name" value="VG_K_chnl"/>
</dbReference>
<dbReference type="OrthoDB" id="10025005at2759"/>
<dbReference type="Pfam" id="PF00520">
    <property type="entry name" value="Ion_trans"/>
    <property type="match status" value="1"/>
</dbReference>
<organism evidence="13 14">
    <name type="scientific">Paragonimus heterotremus</name>
    <dbReference type="NCBI Taxonomy" id="100268"/>
    <lineage>
        <taxon>Eukaryota</taxon>
        <taxon>Metazoa</taxon>
        <taxon>Spiralia</taxon>
        <taxon>Lophotrochozoa</taxon>
        <taxon>Platyhelminthes</taxon>
        <taxon>Trematoda</taxon>
        <taxon>Digenea</taxon>
        <taxon>Plagiorchiida</taxon>
        <taxon>Troglotremata</taxon>
        <taxon>Troglotrematidae</taxon>
        <taxon>Paragonimus</taxon>
    </lineage>
</organism>
<feature type="transmembrane region" description="Helical" evidence="11">
    <location>
        <begin position="7"/>
        <end position="28"/>
    </location>
</feature>
<comment type="caution">
    <text evidence="13">The sequence shown here is derived from an EMBL/GenBank/DDBJ whole genome shotgun (WGS) entry which is preliminary data.</text>
</comment>
<sequence length="160" mass="18289">MEFIKSPVNIIDLLALISFYVDCVITLITSDDGGYEALEFFSIIRIMRLFKLTRHIAGLKILIHTFRASLKELVLLVFFLMVFIVIFAALMYHAERFQPSPENDFASIPVGLWWAIVTMTTVGYGDQVPKTYLGKYFIKTNLLSAVSRFSYIAALRFICV</sequence>
<dbReference type="GO" id="GO:0005251">
    <property type="term" value="F:delayed rectifier potassium channel activity"/>
    <property type="evidence" value="ECO:0007669"/>
    <property type="project" value="TreeGrafter"/>
</dbReference>
<evidence type="ECO:0000256" key="1">
    <source>
        <dbReference type="ARBA" id="ARBA00004141"/>
    </source>
</evidence>
<evidence type="ECO:0000256" key="6">
    <source>
        <dbReference type="ARBA" id="ARBA00022958"/>
    </source>
</evidence>
<dbReference type="EMBL" id="LUCH01000021">
    <property type="protein sequence ID" value="KAF5406378.1"/>
    <property type="molecule type" value="Genomic_DNA"/>
</dbReference>
<keyword evidence="9 11" id="KW-0472">Membrane</keyword>
<dbReference type="InterPro" id="IPR005821">
    <property type="entry name" value="Ion_trans_dom"/>
</dbReference>
<keyword evidence="10" id="KW-0407">Ion channel</keyword>
<feature type="transmembrane region" description="Helical" evidence="11">
    <location>
        <begin position="73"/>
        <end position="93"/>
    </location>
</feature>
<comment type="subcellular location">
    <subcellularLocation>
        <location evidence="1">Membrane</location>
        <topology evidence="1">Multi-pass membrane protein</topology>
    </subcellularLocation>
</comment>
<evidence type="ECO:0000313" key="14">
    <source>
        <dbReference type="Proteomes" id="UP000748531"/>
    </source>
</evidence>
<gene>
    <name evidence="13" type="ORF">PHET_00097</name>
</gene>
<dbReference type="Proteomes" id="UP000748531">
    <property type="component" value="Unassembled WGS sequence"/>
</dbReference>
<dbReference type="InterPro" id="IPR003968">
    <property type="entry name" value="K_chnl_volt-dep_Kv"/>
</dbReference>
<evidence type="ECO:0000259" key="12">
    <source>
        <dbReference type="Pfam" id="PF00520"/>
    </source>
</evidence>
<evidence type="ECO:0000256" key="5">
    <source>
        <dbReference type="ARBA" id="ARBA00022826"/>
    </source>
</evidence>
<evidence type="ECO:0000256" key="11">
    <source>
        <dbReference type="SAM" id="Phobius"/>
    </source>
</evidence>
<dbReference type="PANTHER" id="PTHR11537:SF252">
    <property type="entry name" value="POTASSIUM VOLTAGE-GATED CHANNEL PROTEIN SHAW"/>
    <property type="match status" value="1"/>
</dbReference>
<dbReference type="FunFam" id="1.10.287.70:FF:000028">
    <property type="entry name" value="potassium voltage-gated channel subfamily D member 3"/>
    <property type="match status" value="1"/>
</dbReference>
<accession>A0A8J4TFH0</accession>
<dbReference type="GO" id="GO:0008076">
    <property type="term" value="C:voltage-gated potassium channel complex"/>
    <property type="evidence" value="ECO:0007669"/>
    <property type="project" value="InterPro"/>
</dbReference>
<dbReference type="SUPFAM" id="SSF81324">
    <property type="entry name" value="Voltage-gated potassium channels"/>
    <property type="match status" value="1"/>
</dbReference>
<dbReference type="PANTHER" id="PTHR11537">
    <property type="entry name" value="VOLTAGE-GATED POTASSIUM CHANNEL"/>
    <property type="match status" value="1"/>
</dbReference>
<evidence type="ECO:0000256" key="3">
    <source>
        <dbReference type="ARBA" id="ARBA00022538"/>
    </source>
</evidence>
<keyword evidence="3" id="KW-0633">Potassium transport</keyword>
<proteinExistence type="predicted"/>
<dbReference type="Gene3D" id="1.10.287.930">
    <property type="entry name" value="Mammalian shaker kv1.2 potassium channel- beta subunit complex"/>
    <property type="match status" value="1"/>
</dbReference>
<keyword evidence="14" id="KW-1185">Reference proteome</keyword>
<evidence type="ECO:0000256" key="8">
    <source>
        <dbReference type="ARBA" id="ARBA00023065"/>
    </source>
</evidence>
<reference evidence="13" key="1">
    <citation type="submission" date="2019-05" db="EMBL/GenBank/DDBJ databases">
        <title>Annotation for the trematode Paragonimus heterotremus.</title>
        <authorList>
            <person name="Choi Y.-J."/>
        </authorList>
    </citation>
    <scope>NUCLEOTIDE SEQUENCE</scope>
    <source>
        <strain evidence="13">LC</strain>
    </source>
</reference>
<evidence type="ECO:0000256" key="10">
    <source>
        <dbReference type="ARBA" id="ARBA00023303"/>
    </source>
</evidence>
<dbReference type="GO" id="GO:0042734">
    <property type="term" value="C:presynaptic membrane"/>
    <property type="evidence" value="ECO:0007669"/>
    <property type="project" value="TreeGrafter"/>
</dbReference>
<dbReference type="GO" id="GO:0043679">
    <property type="term" value="C:axon terminus"/>
    <property type="evidence" value="ECO:0007669"/>
    <property type="project" value="TreeGrafter"/>
</dbReference>
<evidence type="ECO:0000256" key="4">
    <source>
        <dbReference type="ARBA" id="ARBA00022692"/>
    </source>
</evidence>
<dbReference type="GO" id="GO:0001508">
    <property type="term" value="P:action potential"/>
    <property type="evidence" value="ECO:0007669"/>
    <property type="project" value="TreeGrafter"/>
</dbReference>
<evidence type="ECO:0000313" key="13">
    <source>
        <dbReference type="EMBL" id="KAF5406378.1"/>
    </source>
</evidence>
<feature type="domain" description="Ion transport" evidence="12">
    <location>
        <begin position="2"/>
        <end position="154"/>
    </location>
</feature>
<protein>
    <submittedName>
        <fullName evidence="13">Potassium voltage-gated channel protein Shaw</fullName>
    </submittedName>
</protein>
<keyword evidence="6" id="KW-0630">Potassium</keyword>
<dbReference type="PRINTS" id="PR01491">
    <property type="entry name" value="KVCHANNEL"/>
</dbReference>
<keyword evidence="4 11" id="KW-0812">Transmembrane</keyword>
<name>A0A8J4TFH0_9TREM</name>
<dbReference type="AlphaFoldDB" id="A0A8J4TFH0"/>
<keyword evidence="5" id="KW-0631">Potassium channel</keyword>
<keyword evidence="8" id="KW-0406">Ion transport</keyword>
<dbReference type="GO" id="GO:0032809">
    <property type="term" value="C:neuronal cell body membrane"/>
    <property type="evidence" value="ECO:0007669"/>
    <property type="project" value="TreeGrafter"/>
</dbReference>
<evidence type="ECO:0000256" key="9">
    <source>
        <dbReference type="ARBA" id="ARBA00023136"/>
    </source>
</evidence>
<keyword evidence="2" id="KW-0813">Transport</keyword>
<dbReference type="GO" id="GO:0032590">
    <property type="term" value="C:dendrite membrane"/>
    <property type="evidence" value="ECO:0007669"/>
    <property type="project" value="TreeGrafter"/>
</dbReference>
<evidence type="ECO:0000256" key="7">
    <source>
        <dbReference type="ARBA" id="ARBA00022989"/>
    </source>
</evidence>
<keyword evidence="7 11" id="KW-1133">Transmembrane helix</keyword>